<dbReference type="STRING" id="28230.SAMN05878443_0607"/>
<dbReference type="PANTHER" id="PTHR10815">
    <property type="entry name" value="METHYLATED-DNA--PROTEIN-CYSTEINE METHYLTRANSFERASE"/>
    <property type="match status" value="1"/>
</dbReference>
<evidence type="ECO:0000256" key="3">
    <source>
        <dbReference type="ARBA" id="ARBA00011918"/>
    </source>
</evidence>
<dbReference type="AlphaFoldDB" id="A0A1N6FGK8"/>
<protein>
    <recommendedName>
        <fullName evidence="3">methylated-DNA--[protein]-cysteine S-methyltransferase</fullName>
        <ecNumber evidence="3">2.1.1.63</ecNumber>
    </recommendedName>
</protein>
<evidence type="ECO:0000256" key="5">
    <source>
        <dbReference type="ARBA" id="ARBA00022679"/>
    </source>
</evidence>
<dbReference type="OrthoDB" id="9802228at2"/>
<proteinExistence type="inferred from homology"/>
<evidence type="ECO:0000313" key="11">
    <source>
        <dbReference type="EMBL" id="SIN94399.1"/>
    </source>
</evidence>
<dbReference type="PANTHER" id="PTHR10815:SF12">
    <property type="entry name" value="METHYLATED-DNA--PROTEIN-CYSTEINE METHYLTRANSFERASE, INDUCIBLE"/>
    <property type="match status" value="1"/>
</dbReference>
<dbReference type="GO" id="GO:0032259">
    <property type="term" value="P:methylation"/>
    <property type="evidence" value="ECO:0007669"/>
    <property type="project" value="UniProtKB-KW"/>
</dbReference>
<reference evidence="12" key="1">
    <citation type="submission" date="2016-11" db="EMBL/GenBank/DDBJ databases">
        <authorList>
            <person name="Varghese N."/>
            <person name="Submissions S."/>
        </authorList>
    </citation>
    <scope>NUCLEOTIDE SEQUENCE [LARGE SCALE GENOMIC DNA]</scope>
    <source>
        <strain evidence="12">313</strain>
    </source>
</reference>
<dbReference type="InterPro" id="IPR036217">
    <property type="entry name" value="MethylDNA_cys_MeTrfase_DNAb"/>
</dbReference>
<dbReference type="NCBIfam" id="TIGR00589">
    <property type="entry name" value="ogt"/>
    <property type="match status" value="1"/>
</dbReference>
<evidence type="ECO:0000256" key="6">
    <source>
        <dbReference type="ARBA" id="ARBA00022763"/>
    </source>
</evidence>
<dbReference type="SUPFAM" id="SSF46767">
    <property type="entry name" value="Methylated DNA-protein cysteine methyltransferase, C-terminal domain"/>
    <property type="match status" value="1"/>
</dbReference>
<dbReference type="EMBL" id="FSRN01000001">
    <property type="protein sequence ID" value="SIN94399.1"/>
    <property type="molecule type" value="Genomic_DNA"/>
</dbReference>
<evidence type="ECO:0000256" key="2">
    <source>
        <dbReference type="ARBA" id="ARBA00008711"/>
    </source>
</evidence>
<evidence type="ECO:0000256" key="1">
    <source>
        <dbReference type="ARBA" id="ARBA00001286"/>
    </source>
</evidence>
<feature type="domain" description="Methylated-DNA-[protein]-cysteine S-methyltransferase DNA binding" evidence="9">
    <location>
        <begin position="91"/>
        <end position="169"/>
    </location>
</feature>
<dbReference type="Gene3D" id="1.10.10.10">
    <property type="entry name" value="Winged helix-like DNA-binding domain superfamily/Winged helix DNA-binding domain"/>
    <property type="match status" value="1"/>
</dbReference>
<keyword evidence="7" id="KW-0234">DNA repair</keyword>
<organism evidence="11 12">
    <name type="scientific">Carnobacterium alterfunditum</name>
    <dbReference type="NCBI Taxonomy" id="28230"/>
    <lineage>
        <taxon>Bacteria</taxon>
        <taxon>Bacillati</taxon>
        <taxon>Bacillota</taxon>
        <taxon>Bacilli</taxon>
        <taxon>Lactobacillales</taxon>
        <taxon>Carnobacteriaceae</taxon>
        <taxon>Carnobacterium</taxon>
    </lineage>
</organism>
<dbReference type="Gene3D" id="3.30.160.70">
    <property type="entry name" value="Methylated DNA-protein cysteine methyltransferase domain"/>
    <property type="match status" value="1"/>
</dbReference>
<dbReference type="EC" id="2.1.1.63" evidence="3"/>
<gene>
    <name evidence="11" type="ORF">SAMN05878443_0607</name>
</gene>
<evidence type="ECO:0000256" key="4">
    <source>
        <dbReference type="ARBA" id="ARBA00022603"/>
    </source>
</evidence>
<evidence type="ECO:0000259" key="9">
    <source>
        <dbReference type="Pfam" id="PF01035"/>
    </source>
</evidence>
<sequence>MENNEQEIIYGSFKYDLGRLYIAATDKGLCFVSSLNEPLSELEVWMTKAYPKAVLVEDMAKLQHYHQQILEYFNGTRITFTFPLDINGTLFQQKVWHVLNDIPYGETRYYGEIAAEIGQPNSFRAVGTAIGRNPVLIVVPCHRVIHKNGKLAGYRGKLEMKEKLLNLEKYTRATGLANN</sequence>
<dbReference type="PROSITE" id="PS00374">
    <property type="entry name" value="MGMT"/>
    <property type="match status" value="1"/>
</dbReference>
<dbReference type="InterPro" id="IPR001497">
    <property type="entry name" value="MethylDNA_cys_MeTrfase_AS"/>
</dbReference>
<dbReference type="RefSeq" id="WP_034547270.1">
    <property type="nucleotide sequence ID" value="NZ_FSRN01000001.1"/>
</dbReference>
<feature type="domain" description="Methylguanine DNA methyltransferase ribonuclease-like" evidence="10">
    <location>
        <begin position="8"/>
        <end position="86"/>
    </location>
</feature>
<dbReference type="CDD" id="cd06445">
    <property type="entry name" value="ATase"/>
    <property type="match status" value="1"/>
</dbReference>
<dbReference type="Proteomes" id="UP000184758">
    <property type="component" value="Unassembled WGS sequence"/>
</dbReference>
<evidence type="ECO:0000313" key="12">
    <source>
        <dbReference type="Proteomes" id="UP000184758"/>
    </source>
</evidence>
<dbReference type="InterPro" id="IPR036631">
    <property type="entry name" value="MGMT_N_sf"/>
</dbReference>
<dbReference type="InterPro" id="IPR008332">
    <property type="entry name" value="MethylG_MeTrfase_N"/>
</dbReference>
<dbReference type="SUPFAM" id="SSF53155">
    <property type="entry name" value="Methylated DNA-protein cysteine methyltransferase domain"/>
    <property type="match status" value="1"/>
</dbReference>
<dbReference type="Pfam" id="PF02870">
    <property type="entry name" value="Methyltransf_1N"/>
    <property type="match status" value="1"/>
</dbReference>
<dbReference type="InterPro" id="IPR014048">
    <property type="entry name" value="MethylDNA_cys_MeTrfase_DNA-bd"/>
</dbReference>
<evidence type="ECO:0000259" key="10">
    <source>
        <dbReference type="Pfam" id="PF02870"/>
    </source>
</evidence>
<dbReference type="Pfam" id="PF01035">
    <property type="entry name" value="DNA_binding_1"/>
    <property type="match status" value="1"/>
</dbReference>
<keyword evidence="5 11" id="KW-0808">Transferase</keyword>
<keyword evidence="4 11" id="KW-0489">Methyltransferase</keyword>
<dbReference type="InterPro" id="IPR036388">
    <property type="entry name" value="WH-like_DNA-bd_sf"/>
</dbReference>
<comment type="catalytic activity">
    <reaction evidence="8">
        <text>a 6-O-methyl-2'-deoxyguanosine in DNA + L-cysteinyl-[protein] = S-methyl-L-cysteinyl-[protein] + a 2'-deoxyguanosine in DNA</text>
        <dbReference type="Rhea" id="RHEA:24000"/>
        <dbReference type="Rhea" id="RHEA-COMP:10131"/>
        <dbReference type="Rhea" id="RHEA-COMP:10132"/>
        <dbReference type="Rhea" id="RHEA-COMP:11367"/>
        <dbReference type="Rhea" id="RHEA-COMP:11368"/>
        <dbReference type="ChEBI" id="CHEBI:29950"/>
        <dbReference type="ChEBI" id="CHEBI:82612"/>
        <dbReference type="ChEBI" id="CHEBI:85445"/>
        <dbReference type="ChEBI" id="CHEBI:85448"/>
        <dbReference type="EC" id="2.1.1.63"/>
    </reaction>
</comment>
<evidence type="ECO:0000256" key="8">
    <source>
        <dbReference type="ARBA" id="ARBA00049348"/>
    </source>
</evidence>
<comment type="catalytic activity">
    <reaction evidence="1">
        <text>a 4-O-methyl-thymidine in DNA + L-cysteinyl-[protein] = a thymidine in DNA + S-methyl-L-cysteinyl-[protein]</text>
        <dbReference type="Rhea" id="RHEA:53428"/>
        <dbReference type="Rhea" id="RHEA-COMP:10131"/>
        <dbReference type="Rhea" id="RHEA-COMP:10132"/>
        <dbReference type="Rhea" id="RHEA-COMP:13555"/>
        <dbReference type="Rhea" id="RHEA-COMP:13556"/>
        <dbReference type="ChEBI" id="CHEBI:29950"/>
        <dbReference type="ChEBI" id="CHEBI:82612"/>
        <dbReference type="ChEBI" id="CHEBI:137386"/>
        <dbReference type="ChEBI" id="CHEBI:137387"/>
        <dbReference type="EC" id="2.1.1.63"/>
    </reaction>
</comment>
<keyword evidence="6" id="KW-0227">DNA damage</keyword>
<dbReference type="FunFam" id="1.10.10.10:FF:000214">
    <property type="entry name" value="Methylated-DNA--protein-cysteine methyltransferase"/>
    <property type="match status" value="1"/>
</dbReference>
<name>A0A1N6FGK8_9LACT</name>
<evidence type="ECO:0000256" key="7">
    <source>
        <dbReference type="ARBA" id="ARBA00023204"/>
    </source>
</evidence>
<dbReference type="GO" id="GO:0006281">
    <property type="term" value="P:DNA repair"/>
    <property type="evidence" value="ECO:0007669"/>
    <property type="project" value="UniProtKB-KW"/>
</dbReference>
<dbReference type="eggNOG" id="COG0350">
    <property type="taxonomic scope" value="Bacteria"/>
</dbReference>
<accession>A0A1N6FGK8</accession>
<comment type="similarity">
    <text evidence="2">Belongs to the MGMT family.</text>
</comment>
<dbReference type="GO" id="GO:0003908">
    <property type="term" value="F:methylated-DNA-[protein]-cysteine S-methyltransferase activity"/>
    <property type="evidence" value="ECO:0007669"/>
    <property type="project" value="UniProtKB-EC"/>
</dbReference>
<keyword evidence="12" id="KW-1185">Reference proteome</keyword>